<reference evidence="2" key="1">
    <citation type="journal article" date="2023" name="Insect Mol. Biol.">
        <title>Genome sequencing provides insights into the evolution of gene families encoding plant cell wall-degrading enzymes in longhorned beetles.</title>
        <authorList>
            <person name="Shin N.R."/>
            <person name="Okamura Y."/>
            <person name="Kirsch R."/>
            <person name="Pauchet Y."/>
        </authorList>
    </citation>
    <scope>NUCLEOTIDE SEQUENCE</scope>
    <source>
        <strain evidence="2">RBIC_L_NR</strain>
    </source>
</reference>
<comment type="caution">
    <text evidence="2">The sequence shown here is derived from an EMBL/GenBank/DDBJ whole genome shotgun (WGS) entry which is preliminary data.</text>
</comment>
<sequence>MTNSTPNCAKKRQSVSNKHKAQNRNTHKCDDDKDSDMCQRDVTNKKKLKLNISDKPLVSIPKKKKKTRKGVRKRLDQIEQSLSQETTTTTLAPTSTSPPDDITPDEDYGVDASTHSDWEDSTAIPDISMAVSDAKLTAHPHLDSD</sequence>
<feature type="compositionally biased region" description="Basic residues" evidence="1">
    <location>
        <begin position="61"/>
        <end position="72"/>
    </location>
</feature>
<feature type="region of interest" description="Disordered" evidence="1">
    <location>
        <begin position="1"/>
        <end position="124"/>
    </location>
</feature>
<evidence type="ECO:0000313" key="3">
    <source>
        <dbReference type="Proteomes" id="UP001162156"/>
    </source>
</evidence>
<evidence type="ECO:0000313" key="2">
    <source>
        <dbReference type="EMBL" id="KAJ8933022.1"/>
    </source>
</evidence>
<name>A0AAV8X377_9CUCU</name>
<proteinExistence type="predicted"/>
<feature type="compositionally biased region" description="Low complexity" evidence="1">
    <location>
        <begin position="79"/>
        <end position="100"/>
    </location>
</feature>
<keyword evidence="3" id="KW-1185">Reference proteome</keyword>
<dbReference type="Proteomes" id="UP001162156">
    <property type="component" value="Unassembled WGS sequence"/>
</dbReference>
<feature type="compositionally biased region" description="Basic residues" evidence="1">
    <location>
        <begin position="9"/>
        <end position="26"/>
    </location>
</feature>
<organism evidence="2 3">
    <name type="scientific">Rhamnusium bicolor</name>
    <dbReference type="NCBI Taxonomy" id="1586634"/>
    <lineage>
        <taxon>Eukaryota</taxon>
        <taxon>Metazoa</taxon>
        <taxon>Ecdysozoa</taxon>
        <taxon>Arthropoda</taxon>
        <taxon>Hexapoda</taxon>
        <taxon>Insecta</taxon>
        <taxon>Pterygota</taxon>
        <taxon>Neoptera</taxon>
        <taxon>Endopterygota</taxon>
        <taxon>Coleoptera</taxon>
        <taxon>Polyphaga</taxon>
        <taxon>Cucujiformia</taxon>
        <taxon>Chrysomeloidea</taxon>
        <taxon>Cerambycidae</taxon>
        <taxon>Lepturinae</taxon>
        <taxon>Rhagiini</taxon>
        <taxon>Rhamnusium</taxon>
    </lineage>
</organism>
<accession>A0AAV8X377</accession>
<protein>
    <submittedName>
        <fullName evidence="2">Uncharacterized protein</fullName>
    </submittedName>
</protein>
<dbReference type="EMBL" id="JANEYF010003935">
    <property type="protein sequence ID" value="KAJ8933022.1"/>
    <property type="molecule type" value="Genomic_DNA"/>
</dbReference>
<evidence type="ECO:0000256" key="1">
    <source>
        <dbReference type="SAM" id="MobiDB-lite"/>
    </source>
</evidence>
<feature type="compositionally biased region" description="Basic and acidic residues" evidence="1">
    <location>
        <begin position="27"/>
        <end position="44"/>
    </location>
</feature>
<gene>
    <name evidence="2" type="ORF">NQ314_014261</name>
</gene>
<dbReference type="AlphaFoldDB" id="A0AAV8X377"/>